<dbReference type="EMBL" id="CM045865">
    <property type="protein sequence ID" value="KAI7962069.1"/>
    <property type="molecule type" value="Genomic_DNA"/>
</dbReference>
<reference evidence="2" key="2">
    <citation type="journal article" date="2018" name="Mol. Plant Microbe Interact.">
        <title>Genome sequence resources for the wheat stripe rust pathogen (Puccinia striiformis f. sp. tritici) and the barley stripe rust pathogen (Puccinia striiformis f. sp. hordei).</title>
        <authorList>
            <person name="Xia C."/>
            <person name="Wang M."/>
            <person name="Yin C."/>
            <person name="Cornejo O.E."/>
            <person name="Hulbert S.H."/>
            <person name="Chen X."/>
        </authorList>
    </citation>
    <scope>NUCLEOTIDE SEQUENCE [LARGE SCALE GENOMIC DNA]</scope>
    <source>
        <strain evidence="2">93-210</strain>
    </source>
</reference>
<accession>A0ACC0EWG9</accession>
<reference evidence="1 2" key="3">
    <citation type="journal article" date="2022" name="Microbiol. Spectr.">
        <title>Folding features and dynamics of 3D genome architecture in plant fungal pathogens.</title>
        <authorList>
            <person name="Xia C."/>
        </authorList>
    </citation>
    <scope>NUCLEOTIDE SEQUENCE [LARGE SCALE GENOMIC DNA]</scope>
    <source>
        <strain evidence="1 2">93-210</strain>
    </source>
</reference>
<protein>
    <submittedName>
        <fullName evidence="1">Uncharacterized protein</fullName>
    </submittedName>
</protein>
<comment type="caution">
    <text evidence="1">The sequence shown here is derived from an EMBL/GenBank/DDBJ whole genome shotgun (WGS) entry which is preliminary data.</text>
</comment>
<sequence length="251" mass="27219">MPSQSSILLALLLASVAFGRSIVNLDQEMGTILHKRGPPPSSGEDHHLQYHHVNNLKFVDGIGPSIGGYGHDTDSAPNPRIQRGKGSGKGKSSNNEKKANAKAIVAQRRKVDLLRNQLEEATEKLDQLQNCSDKEKKRNAKAIAAQQKEVDSLRNQLLAAIEKLGQLQREQFRLEGKGGKKGHHKGQNPRNPAPVGNDRNPERPRGVIPPGGYELQESTPGSISTSLVRRSVNLPGDLAPVQNGDGEITPM</sequence>
<keyword evidence="2" id="KW-1185">Reference proteome</keyword>
<name>A0ACC0EWG9_9BASI</name>
<gene>
    <name evidence="1" type="ORF">MJO28_000163</name>
</gene>
<proteinExistence type="predicted"/>
<evidence type="ECO:0000313" key="2">
    <source>
        <dbReference type="Proteomes" id="UP001060170"/>
    </source>
</evidence>
<evidence type="ECO:0000313" key="1">
    <source>
        <dbReference type="EMBL" id="KAI7962069.1"/>
    </source>
</evidence>
<dbReference type="Proteomes" id="UP001060170">
    <property type="component" value="Chromosome 1"/>
</dbReference>
<organism evidence="1 2">
    <name type="scientific">Puccinia striiformis f. sp. tritici</name>
    <dbReference type="NCBI Taxonomy" id="168172"/>
    <lineage>
        <taxon>Eukaryota</taxon>
        <taxon>Fungi</taxon>
        <taxon>Dikarya</taxon>
        <taxon>Basidiomycota</taxon>
        <taxon>Pucciniomycotina</taxon>
        <taxon>Pucciniomycetes</taxon>
        <taxon>Pucciniales</taxon>
        <taxon>Pucciniaceae</taxon>
        <taxon>Puccinia</taxon>
    </lineage>
</organism>
<reference evidence="2" key="1">
    <citation type="journal article" date="2018" name="BMC Genomics">
        <title>Genomic insights into host adaptation between the wheat stripe rust pathogen (Puccinia striiformis f. sp. tritici) and the barley stripe rust pathogen (Puccinia striiformis f. sp. hordei).</title>
        <authorList>
            <person name="Xia C."/>
            <person name="Wang M."/>
            <person name="Yin C."/>
            <person name="Cornejo O.E."/>
            <person name="Hulbert S.H."/>
            <person name="Chen X."/>
        </authorList>
    </citation>
    <scope>NUCLEOTIDE SEQUENCE [LARGE SCALE GENOMIC DNA]</scope>
    <source>
        <strain evidence="2">93-210</strain>
    </source>
</reference>